<dbReference type="AlphaFoldDB" id="A0A0W0FYM2"/>
<organism evidence="4 5">
    <name type="scientific">Moniliophthora roreri</name>
    <name type="common">Frosty pod rot fungus</name>
    <name type="synonym">Monilia roreri</name>
    <dbReference type="NCBI Taxonomy" id="221103"/>
    <lineage>
        <taxon>Eukaryota</taxon>
        <taxon>Fungi</taxon>
        <taxon>Dikarya</taxon>
        <taxon>Basidiomycota</taxon>
        <taxon>Agaricomycotina</taxon>
        <taxon>Agaricomycetes</taxon>
        <taxon>Agaricomycetidae</taxon>
        <taxon>Agaricales</taxon>
        <taxon>Marasmiineae</taxon>
        <taxon>Marasmiaceae</taxon>
        <taxon>Moniliophthora</taxon>
    </lineage>
</organism>
<dbReference type="PANTHER" id="PTHR46825:SF15">
    <property type="entry name" value="BETA-LACTAMASE-RELATED DOMAIN-CONTAINING PROTEIN"/>
    <property type="match status" value="1"/>
</dbReference>
<accession>A0A0W0FYM2</accession>
<dbReference type="InterPro" id="IPR050491">
    <property type="entry name" value="AmpC-like"/>
</dbReference>
<dbReference type="EMBL" id="LATX01001458">
    <property type="protein sequence ID" value="KTB41459.1"/>
    <property type="molecule type" value="Genomic_DNA"/>
</dbReference>
<name>A0A0W0FYM2_MONRR</name>
<reference evidence="4 5" key="1">
    <citation type="submission" date="2015-12" db="EMBL/GenBank/DDBJ databases">
        <title>Draft genome sequence of Moniliophthora roreri, the causal agent of frosty pod rot of cacao.</title>
        <authorList>
            <person name="Aime M.C."/>
            <person name="Diaz-Valderrama J.R."/>
            <person name="Kijpornyongpan T."/>
            <person name="Phillips-Mora W."/>
        </authorList>
    </citation>
    <scope>NUCLEOTIDE SEQUENCE [LARGE SCALE GENOMIC DNA]</scope>
    <source>
        <strain evidence="4 5">MCA 2952</strain>
    </source>
</reference>
<evidence type="ECO:0000256" key="1">
    <source>
        <dbReference type="ARBA" id="ARBA00038215"/>
    </source>
</evidence>
<comment type="similarity">
    <text evidence="1">Belongs to the peptidase S12 family.</text>
</comment>
<feature type="domain" description="Beta-lactamase-related" evidence="3">
    <location>
        <begin position="18"/>
        <end position="202"/>
    </location>
</feature>
<dbReference type="Pfam" id="PF00144">
    <property type="entry name" value="Beta-lactamase"/>
    <property type="match status" value="1"/>
</dbReference>
<gene>
    <name evidence="4" type="ORF">WG66_5966</name>
</gene>
<evidence type="ECO:0000313" key="5">
    <source>
        <dbReference type="Proteomes" id="UP000054988"/>
    </source>
</evidence>
<dbReference type="PANTHER" id="PTHR46825">
    <property type="entry name" value="D-ALANYL-D-ALANINE-CARBOXYPEPTIDASE/ENDOPEPTIDASE AMPH"/>
    <property type="match status" value="1"/>
</dbReference>
<comment type="caution">
    <text evidence="4">The sequence shown here is derived from an EMBL/GenBank/DDBJ whole genome shotgun (WGS) entry which is preliminary data.</text>
</comment>
<evidence type="ECO:0000256" key="2">
    <source>
        <dbReference type="SAM" id="MobiDB-lite"/>
    </source>
</evidence>
<dbReference type="Proteomes" id="UP000054988">
    <property type="component" value="Unassembled WGS sequence"/>
</dbReference>
<dbReference type="SUPFAM" id="SSF56601">
    <property type="entry name" value="beta-lactamase/transpeptidase-like"/>
    <property type="match status" value="1"/>
</dbReference>
<evidence type="ECO:0000259" key="3">
    <source>
        <dbReference type="Pfam" id="PF00144"/>
    </source>
</evidence>
<feature type="region of interest" description="Disordered" evidence="2">
    <location>
        <begin position="233"/>
        <end position="253"/>
    </location>
</feature>
<protein>
    <recommendedName>
        <fullName evidence="3">Beta-lactamase-related domain-containing protein</fullName>
    </recommendedName>
</protein>
<sequence length="403" mass="44697">MYTLLSYLPTHLLPEHPPFARYVKEKILDPLGLTSTTYSPQVAQESGHLADPIAREGIDKDKDIFGKGKTRVMRFPGWFLDEGEDGRFISGAGGVIMSAKDAATWLQVLLLNGEHPQTHKQVIPSEVLKKVTSGITVQTAEPRYPELSTTTYGGGQARGSYRGHNYIEHGGTITGYRTQITRFPDSKFGVAVFSNDDDWGSSFIEVIKWRIIDEVFGLEPIDWDSRTKKAAIEAHEKRQSKIKPRPENPAPPPVPFEQLSGVYRNLGYGDVEFCFVGGSNTQTCKDVLEDLPTILPGGVQKDIPTLIAKWDRFRSTHAKLEHFDGPVFNLTTLESRPTDEPSDPYWTATPSTGDEIHKAEFVLDEGKVVGFGITGEFWGAGSEVEDPVGGSVKEKAEVWFDKV</sequence>
<evidence type="ECO:0000313" key="4">
    <source>
        <dbReference type="EMBL" id="KTB41459.1"/>
    </source>
</evidence>
<dbReference type="InterPro" id="IPR012338">
    <property type="entry name" value="Beta-lactam/transpept-like"/>
</dbReference>
<dbReference type="InterPro" id="IPR001466">
    <property type="entry name" value="Beta-lactam-related"/>
</dbReference>
<dbReference type="Gene3D" id="3.40.710.10">
    <property type="entry name" value="DD-peptidase/beta-lactamase superfamily"/>
    <property type="match status" value="1"/>
</dbReference>
<proteinExistence type="inferred from homology"/>